<name>A0AAV4UJW1_9ARAC</name>
<comment type="caution">
    <text evidence="1">The sequence shown here is derived from an EMBL/GenBank/DDBJ whole genome shotgun (WGS) entry which is preliminary data.</text>
</comment>
<dbReference type="AlphaFoldDB" id="A0AAV4UJW1"/>
<protein>
    <submittedName>
        <fullName evidence="1">Uncharacterized protein</fullName>
    </submittedName>
</protein>
<evidence type="ECO:0000313" key="1">
    <source>
        <dbReference type="EMBL" id="GIY58063.1"/>
    </source>
</evidence>
<sequence>MSRPCRLPGGSIRIISSDSCKLWAFTPKKISHQLSSSGFSVETFGFTPIRLEIGGHLPPKKSSMKNPHQTSGWNFSELLQNTSVKKSHMRQTYQASWCVRMGGGKIRLSRLRHVTGGQLSFTSYPHMKSPPMSWWEFSVLTKSLRKLWRVKHKTIEVFQRINIRTLPETLYTLPAFCFNKGFQRICPVTPWGGGEESRLFCTYEQA</sequence>
<organism evidence="1 2">
    <name type="scientific">Caerostris darwini</name>
    <dbReference type="NCBI Taxonomy" id="1538125"/>
    <lineage>
        <taxon>Eukaryota</taxon>
        <taxon>Metazoa</taxon>
        <taxon>Ecdysozoa</taxon>
        <taxon>Arthropoda</taxon>
        <taxon>Chelicerata</taxon>
        <taxon>Arachnida</taxon>
        <taxon>Araneae</taxon>
        <taxon>Araneomorphae</taxon>
        <taxon>Entelegynae</taxon>
        <taxon>Araneoidea</taxon>
        <taxon>Araneidae</taxon>
        <taxon>Caerostris</taxon>
    </lineage>
</organism>
<evidence type="ECO:0000313" key="2">
    <source>
        <dbReference type="Proteomes" id="UP001054837"/>
    </source>
</evidence>
<keyword evidence="2" id="KW-1185">Reference proteome</keyword>
<accession>A0AAV4UJW1</accession>
<gene>
    <name evidence="1" type="ORF">CDAR_74281</name>
</gene>
<dbReference type="EMBL" id="BPLQ01011454">
    <property type="protein sequence ID" value="GIY58063.1"/>
    <property type="molecule type" value="Genomic_DNA"/>
</dbReference>
<dbReference type="Proteomes" id="UP001054837">
    <property type="component" value="Unassembled WGS sequence"/>
</dbReference>
<reference evidence="1 2" key="1">
    <citation type="submission" date="2021-06" db="EMBL/GenBank/DDBJ databases">
        <title>Caerostris darwini draft genome.</title>
        <authorList>
            <person name="Kono N."/>
            <person name="Arakawa K."/>
        </authorList>
    </citation>
    <scope>NUCLEOTIDE SEQUENCE [LARGE SCALE GENOMIC DNA]</scope>
</reference>
<proteinExistence type="predicted"/>